<feature type="compositionally biased region" description="Basic and acidic residues" evidence="2">
    <location>
        <begin position="157"/>
        <end position="167"/>
    </location>
</feature>
<comment type="caution">
    <text evidence="3">The sequence shown here is derived from an EMBL/GenBank/DDBJ whole genome shotgun (WGS) entry which is preliminary data.</text>
</comment>
<evidence type="ECO:0000313" key="4">
    <source>
        <dbReference type="Proteomes" id="UP001346869"/>
    </source>
</evidence>
<keyword evidence="1" id="KW-0694">RNA-binding</keyword>
<gene>
    <name evidence="3" type="ORF">PBY51_012647</name>
</gene>
<feature type="compositionally biased region" description="Acidic residues" evidence="2">
    <location>
        <begin position="190"/>
        <end position="202"/>
    </location>
</feature>
<sequence>MSDLEISEISERSETDSSSRPTDTDGESVESDYVGAYQDEPLALPGENERRQQEVDEDGIWLFEYHGRVSPVPRVVPVKRPRLTMPLVRRVKSLPVKLLARKAGVLPTSNGIKQKSVRGAELQAIKSELTQIKGNIESLLGRLEQITEDKHIPATELRKAEECKSEEAWQEEEESSSELEEGEEHRQNSEAEEEEEDEEEEGEHTQNNNHNHMPEIGRLSEMHSIHP</sequence>
<feature type="region of interest" description="Disordered" evidence="2">
    <location>
        <begin position="1"/>
        <end position="55"/>
    </location>
</feature>
<name>A0AAN7Y6X5_ELEMC</name>
<dbReference type="PANTHER" id="PTHR13968">
    <property type="entry name" value="HETEROGENEOUS NUCLEAR RIBONUCLEOPROTEIN"/>
    <property type="match status" value="1"/>
</dbReference>
<feature type="compositionally biased region" description="Acidic residues" evidence="2">
    <location>
        <begin position="168"/>
        <end position="182"/>
    </location>
</feature>
<dbReference type="GO" id="GO:0003723">
    <property type="term" value="F:RNA binding"/>
    <property type="evidence" value="ECO:0007669"/>
    <property type="project" value="UniProtKB-KW"/>
</dbReference>
<feature type="region of interest" description="Disordered" evidence="2">
    <location>
        <begin position="157"/>
        <end position="227"/>
    </location>
</feature>
<accession>A0AAN7Y6X5</accession>
<evidence type="ECO:0000256" key="2">
    <source>
        <dbReference type="SAM" id="MobiDB-lite"/>
    </source>
</evidence>
<keyword evidence="4" id="KW-1185">Reference proteome</keyword>
<reference evidence="3 4" key="1">
    <citation type="journal article" date="2023" name="Genes (Basel)">
        <title>Chromosome-Level Genome Assembly and Circadian Gene Repertoire of the Patagonia Blennie Eleginops maclovinus-The Closest Ancestral Proxy of Antarctic Cryonotothenioids.</title>
        <authorList>
            <person name="Cheng C.C."/>
            <person name="Rivera-Colon A.G."/>
            <person name="Minhas B.F."/>
            <person name="Wilson L."/>
            <person name="Rayamajhi N."/>
            <person name="Vargas-Chacoff L."/>
            <person name="Catchen J.M."/>
        </authorList>
    </citation>
    <scope>NUCLEOTIDE SEQUENCE [LARGE SCALE GENOMIC DNA]</scope>
    <source>
        <strain evidence="3">JMC-PN-2008</strain>
    </source>
</reference>
<dbReference type="AlphaFoldDB" id="A0AAN7Y6X5"/>
<dbReference type="GO" id="GO:0005634">
    <property type="term" value="C:nucleus"/>
    <property type="evidence" value="ECO:0007669"/>
    <property type="project" value="TreeGrafter"/>
</dbReference>
<dbReference type="PANTHER" id="PTHR13968:SF6">
    <property type="entry name" value="RNA-BINDING PROTEIN RALY"/>
    <property type="match status" value="1"/>
</dbReference>
<organism evidence="3 4">
    <name type="scientific">Eleginops maclovinus</name>
    <name type="common">Patagonian blennie</name>
    <name type="synonym">Eleginus maclovinus</name>
    <dbReference type="NCBI Taxonomy" id="56733"/>
    <lineage>
        <taxon>Eukaryota</taxon>
        <taxon>Metazoa</taxon>
        <taxon>Chordata</taxon>
        <taxon>Craniata</taxon>
        <taxon>Vertebrata</taxon>
        <taxon>Euteleostomi</taxon>
        <taxon>Actinopterygii</taxon>
        <taxon>Neopterygii</taxon>
        <taxon>Teleostei</taxon>
        <taxon>Neoteleostei</taxon>
        <taxon>Acanthomorphata</taxon>
        <taxon>Eupercaria</taxon>
        <taxon>Perciformes</taxon>
        <taxon>Notothenioidei</taxon>
        <taxon>Eleginopidae</taxon>
        <taxon>Eleginops</taxon>
    </lineage>
</organism>
<dbReference type="Proteomes" id="UP001346869">
    <property type="component" value="Unassembled WGS sequence"/>
</dbReference>
<evidence type="ECO:0000313" key="3">
    <source>
        <dbReference type="EMBL" id="KAK5871907.1"/>
    </source>
</evidence>
<evidence type="ECO:0000256" key="1">
    <source>
        <dbReference type="ARBA" id="ARBA00022884"/>
    </source>
</evidence>
<dbReference type="InterPro" id="IPR051186">
    <property type="entry name" value="RRM_HNRPC/RALY_subfam"/>
</dbReference>
<protein>
    <submittedName>
        <fullName evidence="3">Uncharacterized protein</fullName>
    </submittedName>
</protein>
<proteinExistence type="predicted"/>
<dbReference type="EMBL" id="JAUZQC010000004">
    <property type="protein sequence ID" value="KAK5871907.1"/>
    <property type="molecule type" value="Genomic_DNA"/>
</dbReference>
<feature type="compositionally biased region" description="Basic and acidic residues" evidence="2">
    <location>
        <begin position="212"/>
        <end position="227"/>
    </location>
</feature>
<reference evidence="3 4" key="2">
    <citation type="journal article" date="2023" name="Mol. Biol. Evol.">
        <title>Genomics of Secondarily Temperate Adaptation in the Only Non-Antarctic Icefish.</title>
        <authorList>
            <person name="Rivera-Colon A.G."/>
            <person name="Rayamajhi N."/>
            <person name="Minhas B.F."/>
            <person name="Madrigal G."/>
            <person name="Bilyk K.T."/>
            <person name="Yoon V."/>
            <person name="Hune M."/>
            <person name="Gregory S."/>
            <person name="Cheng C.H.C."/>
            <person name="Catchen J.M."/>
        </authorList>
    </citation>
    <scope>NUCLEOTIDE SEQUENCE [LARGE SCALE GENOMIC DNA]</scope>
    <source>
        <strain evidence="3">JMC-PN-2008</strain>
    </source>
</reference>